<dbReference type="EMBL" id="JSCE01000175">
    <property type="protein sequence ID" value="KHM51740.1"/>
    <property type="molecule type" value="Genomic_DNA"/>
</dbReference>
<evidence type="ECO:0000313" key="3">
    <source>
        <dbReference type="Proteomes" id="UP000030993"/>
    </source>
</evidence>
<keyword evidence="3" id="KW-1185">Reference proteome</keyword>
<feature type="region of interest" description="Disordered" evidence="1">
    <location>
        <begin position="58"/>
        <end position="79"/>
    </location>
</feature>
<organism evidence="2 3">
    <name type="scientific">Anaerovibrio lipolyticus</name>
    <dbReference type="NCBI Taxonomy" id="82374"/>
    <lineage>
        <taxon>Bacteria</taxon>
        <taxon>Bacillati</taxon>
        <taxon>Bacillota</taxon>
        <taxon>Negativicutes</taxon>
        <taxon>Selenomonadales</taxon>
        <taxon>Selenomonadaceae</taxon>
        <taxon>Anaerovibrio</taxon>
    </lineage>
</organism>
<protein>
    <submittedName>
        <fullName evidence="2">Uncharacterized protein</fullName>
    </submittedName>
</protein>
<accession>A0A0B2JTW4</accession>
<dbReference type="Proteomes" id="UP000030993">
    <property type="component" value="Unassembled WGS sequence"/>
</dbReference>
<proteinExistence type="predicted"/>
<comment type="caution">
    <text evidence="2">The sequence shown here is derived from an EMBL/GenBank/DDBJ whole genome shotgun (WGS) entry which is preliminary data.</text>
</comment>
<reference evidence="2 3" key="1">
    <citation type="journal article" date="2013" name="PLoS ONE">
        <title>Identification and characterization of three novel lipases belonging to families II and V from Anaerovibrio lipolyticus 5ST.</title>
        <authorList>
            <person name="Prive F."/>
            <person name="Kaderbhai N.N."/>
            <person name="Girdwood S."/>
            <person name="Worgan H.J."/>
            <person name="Pinloche E."/>
            <person name="Scollan N.D."/>
            <person name="Huws S.A."/>
            <person name="Newbold C.J."/>
        </authorList>
    </citation>
    <scope>NUCLEOTIDE SEQUENCE [LARGE SCALE GENOMIC DNA]</scope>
    <source>
        <strain evidence="2 3">5S</strain>
    </source>
</reference>
<feature type="non-terminal residue" evidence="2">
    <location>
        <position position="1"/>
    </location>
</feature>
<dbReference type="AlphaFoldDB" id="A0A0B2JTW4"/>
<name>A0A0B2JTW4_9FIRM</name>
<dbReference type="STRING" id="82374.NZ47_08790"/>
<evidence type="ECO:0000256" key="1">
    <source>
        <dbReference type="SAM" id="MobiDB-lite"/>
    </source>
</evidence>
<sequence>GFDAENEVAAEPEQQLSPVEMVARLEAEGMGHKDAMRETAKKLGISRRDVYQALLNTSSTALTEPASHCSGPPSPEGKA</sequence>
<gene>
    <name evidence="2" type="ORF">NZ47_08790</name>
</gene>
<evidence type="ECO:0000313" key="2">
    <source>
        <dbReference type="EMBL" id="KHM51740.1"/>
    </source>
</evidence>